<accession>A0AAF0KZ33</accession>
<organism evidence="1 2">
    <name type="scientific">phage PKM.Lu.22.1</name>
    <dbReference type="NCBI Taxonomy" id="3049197"/>
    <lineage>
        <taxon>Viruses</taxon>
        <taxon>Duplodnaviria</taxon>
        <taxon>Heunggongvirae</taxon>
        <taxon>Uroviricota</taxon>
        <taxon>Caudoviricetes</taxon>
        <taxon>Grimontviridae</taxon>
    </lineage>
</organism>
<dbReference type="Proteomes" id="UP001223176">
    <property type="component" value="Segment"/>
</dbReference>
<dbReference type="EMBL" id="OQ829281">
    <property type="protein sequence ID" value="WHS68289.1"/>
    <property type="molecule type" value="Genomic_DNA"/>
</dbReference>
<evidence type="ECO:0000313" key="2">
    <source>
        <dbReference type="Proteomes" id="UP001223176"/>
    </source>
</evidence>
<dbReference type="SUPFAM" id="SSF143990">
    <property type="entry name" value="YbiA-like"/>
    <property type="match status" value="1"/>
</dbReference>
<dbReference type="InterPro" id="IPR037238">
    <property type="entry name" value="YbiA-like_sf"/>
</dbReference>
<evidence type="ECO:0000313" key="1">
    <source>
        <dbReference type="EMBL" id="WHS68289.1"/>
    </source>
</evidence>
<protein>
    <submittedName>
        <fullName evidence="1">Uncharacterized protein</fullName>
    </submittedName>
</protein>
<reference evidence="1" key="1">
    <citation type="submission" date="2023-04" db="EMBL/GenBank/DDBJ databases">
        <title>Isolation and Characterization of Novel Plasmid-specific Phages Infecting Bacteria Carrying Diverse Conjugative Plasmids.</title>
        <authorList>
            <person name="Parra B."/>
            <person name="Cockx B."/>
            <person name="Lutz V.T."/>
            <person name="Bronsted L."/>
            <person name="Smets B.F."/>
            <person name="Dechesne A."/>
        </authorList>
    </citation>
    <scope>NUCLEOTIDE SEQUENCE</scope>
</reference>
<sequence length="158" mass="18740">MINPTLDGVEHINIYSRGHTELGRMLSNLYDRDFVVDGYGSFRSMEGFWHYYLTGCQFEEFRLASGHGSKRIGKTVKEFRIDTRGNMELEHQEVILAAIRCKLRQHRDIRILLSESTLPFEHYYYYGQPNNATVINQPQYGWMLAEFDRLRKLLQERK</sequence>
<name>A0AAF0KZ33_9CAUD</name>
<keyword evidence="2" id="KW-1185">Reference proteome</keyword>
<dbReference type="Gene3D" id="1.10.357.40">
    <property type="entry name" value="YbiA-like"/>
    <property type="match status" value="1"/>
</dbReference>
<proteinExistence type="predicted"/>